<feature type="region of interest" description="Disordered" evidence="1">
    <location>
        <begin position="43"/>
        <end position="62"/>
    </location>
</feature>
<evidence type="ECO:0000256" key="1">
    <source>
        <dbReference type="SAM" id="MobiDB-lite"/>
    </source>
</evidence>
<reference evidence="2" key="1">
    <citation type="submission" date="2014-05" db="EMBL/GenBank/DDBJ databases">
        <title>The transcriptome of the halophilic microalga Tetraselmis sp. GSL018 isolated from the Great Salt Lake, Utah.</title>
        <authorList>
            <person name="Jinkerson R.E."/>
            <person name="D'Adamo S."/>
            <person name="Posewitz M.C."/>
        </authorList>
    </citation>
    <scope>NUCLEOTIDE SEQUENCE</scope>
    <source>
        <strain evidence="2">GSL018</strain>
    </source>
</reference>
<dbReference type="AlphaFoldDB" id="A0A061R6W8"/>
<accession>A0A061R6W8</accession>
<protein>
    <submittedName>
        <fullName evidence="2">Uncharacterized protein</fullName>
    </submittedName>
</protein>
<feature type="non-terminal residue" evidence="2">
    <location>
        <position position="1"/>
    </location>
</feature>
<name>A0A061R6W8_9CHLO</name>
<dbReference type="EMBL" id="GBEZ01017732">
    <property type="protein sequence ID" value="JAC68632.1"/>
    <property type="molecule type" value="Transcribed_RNA"/>
</dbReference>
<gene>
    <name evidence="2" type="ORF">TSPGSL018_8276</name>
</gene>
<organism evidence="2">
    <name type="scientific">Tetraselmis sp. GSL018</name>
    <dbReference type="NCBI Taxonomy" id="582737"/>
    <lineage>
        <taxon>Eukaryota</taxon>
        <taxon>Viridiplantae</taxon>
        <taxon>Chlorophyta</taxon>
        <taxon>core chlorophytes</taxon>
        <taxon>Chlorodendrophyceae</taxon>
        <taxon>Chlorodendrales</taxon>
        <taxon>Chlorodendraceae</taxon>
        <taxon>Tetraselmis</taxon>
    </lineage>
</organism>
<evidence type="ECO:0000313" key="2">
    <source>
        <dbReference type="EMBL" id="JAC68632.1"/>
    </source>
</evidence>
<proteinExistence type="predicted"/>
<sequence>RRLSCPRGMAGIKALCGACSYRHWCVPPRWARGVMERFRSADATGLRRQTSEKAGLGTTAPENSLRLHHTRKTPLPSNVFKGPLEALEGGTWVFFGRVRPRSAIICVTSGNVGGRADAAELRTWRHWFCHDQYDRSGPLGINSNGRSVRVQSGIYFLGAC</sequence>